<comment type="catalytic activity">
    <reaction evidence="9">
        <text>cytidine(34) in elongator tRNA(Met) + acetyl-CoA + ATP + H2O = N(4)-acetylcytidine(34) in elongator tRNA(Met) + ADP + phosphate + CoA + H(+)</text>
        <dbReference type="Rhea" id="RHEA:43788"/>
        <dbReference type="Rhea" id="RHEA-COMP:10693"/>
        <dbReference type="Rhea" id="RHEA-COMP:10694"/>
        <dbReference type="ChEBI" id="CHEBI:15377"/>
        <dbReference type="ChEBI" id="CHEBI:15378"/>
        <dbReference type="ChEBI" id="CHEBI:30616"/>
        <dbReference type="ChEBI" id="CHEBI:43474"/>
        <dbReference type="ChEBI" id="CHEBI:57287"/>
        <dbReference type="ChEBI" id="CHEBI:57288"/>
        <dbReference type="ChEBI" id="CHEBI:74900"/>
        <dbReference type="ChEBI" id="CHEBI:82748"/>
        <dbReference type="ChEBI" id="CHEBI:456216"/>
        <dbReference type="EC" id="2.3.1.193"/>
    </reaction>
</comment>
<dbReference type="GeneID" id="93519044"/>
<dbReference type="KEGG" id="psi:S70_01105"/>
<dbReference type="GO" id="GO:1990883">
    <property type="term" value="F:18S rRNA cytidine N-acetyltransferase activity"/>
    <property type="evidence" value="ECO:0007669"/>
    <property type="project" value="TreeGrafter"/>
</dbReference>
<dbReference type="Gene3D" id="1.20.120.890">
    <property type="entry name" value="tRNA(Met) cytidine acetyltransferase, tail domain"/>
    <property type="match status" value="1"/>
</dbReference>
<dbReference type="InterPro" id="IPR024914">
    <property type="entry name" value="tRNA_acetyltr_TmcA"/>
</dbReference>
<dbReference type="Pfam" id="PF17176">
    <property type="entry name" value="tRNA_bind_3"/>
    <property type="match status" value="1"/>
</dbReference>
<gene>
    <name evidence="9" type="primary">tmcA</name>
    <name evidence="11" type="ordered locus">S70_01105</name>
</gene>
<sequence length="670" mass="75500">MNYSLPKICAQLNDCGHRRLLVLSGESLWIDKRLNEIQSIIAGDWQALSSTITGALPVKNAHLLLGREFLHGVFDAREGLHSEALAMLAGALKAGSLLVLCTPPQTEWAYSLDNDSIRWNEQNGMIATPNFVHHLQQLIQAQSDVLVWQQDKPAHFSLLPEKEHWQPPSGEATPAQQYVLEQLLSANDGVWGIIAPRGRGKSTLAGMLIRNWQGECWCCAPAKVAIRTLEKSAGQPLNFWAPDELLRYCKKNGDIKADWLIIDEAAAIPSYILRQLVNYFPRVLLTTTVDGYEGTGRGFINKFCAQLGGFTALDLVEPIRWAKHDPLEHWLNQALLLEEPEGVNDHSPLQLIEPISQQQLVDDPKQLKSFYGLLTSAHYRTSPLDLRRLLDASRQQFMLAKSATQLIGALWMVEEGGLDSQLSWQIWAGLRRPRGSLVAQSLAAHYYFPEAPQMSSLRATRIAVEAAYRRQKIGSQLLDAQKQQAVYQGKDFLSVSFGLTPELLRFWQQAGYQLVRVGEHLEASSGCYTAMAILPLSSQAQRMCEQAKHNLPRDLFWRRDLELFHLPTCDKQHLTSEDWIELVGFGFYHRTLAASSAAIQRLLAHQEGGLKLLRFYFQLQLSLEEICQQLSLTGQKAWLQQARAEVKDVVQRDHPELVKTIAQKISPSYL</sequence>
<dbReference type="Pfam" id="PF13718">
    <property type="entry name" value="GNAT_acetyltr_2"/>
    <property type="match status" value="2"/>
</dbReference>
<keyword evidence="8 9" id="KW-0012">Acyltransferase</keyword>
<dbReference type="EC" id="2.3.1.193" evidence="9"/>
<dbReference type="Gene3D" id="3.40.50.300">
    <property type="entry name" value="P-loop containing nucleotide triphosphate hydrolases"/>
    <property type="match status" value="1"/>
</dbReference>
<comment type="similarity">
    <text evidence="9">Belongs to the TmcA family.</text>
</comment>
<comment type="subcellular location">
    <subcellularLocation>
        <location evidence="9">Cytoplasm</location>
    </subcellularLocation>
</comment>
<dbReference type="InterPro" id="IPR007807">
    <property type="entry name" value="TcmA/NAT10_helicase"/>
</dbReference>
<accession>A0A140NF75</accession>
<dbReference type="RefSeq" id="WP_014656114.1">
    <property type="nucleotide sequence ID" value="NC_017731.1"/>
</dbReference>
<feature type="domain" description="N-acetyltransferase" evidence="10">
    <location>
        <begin position="350"/>
        <end position="534"/>
    </location>
</feature>
<evidence type="ECO:0000256" key="1">
    <source>
        <dbReference type="ARBA" id="ARBA00022490"/>
    </source>
</evidence>
<evidence type="ECO:0000256" key="4">
    <source>
        <dbReference type="ARBA" id="ARBA00022694"/>
    </source>
</evidence>
<dbReference type="Pfam" id="PF08351">
    <property type="entry name" value="TmcA_N"/>
    <property type="match status" value="1"/>
</dbReference>
<dbReference type="InterPro" id="IPR000182">
    <property type="entry name" value="GNAT_dom"/>
</dbReference>
<keyword evidence="4 9" id="KW-0819">tRNA processing</keyword>
<dbReference type="Pfam" id="PF05127">
    <property type="entry name" value="NAT10_TcmA_helicase"/>
    <property type="match status" value="1"/>
</dbReference>
<dbReference type="InterPro" id="IPR027417">
    <property type="entry name" value="P-loop_NTPase"/>
</dbReference>
<comment type="function">
    <text evidence="9">Catalyzes the formation of N(4)-acetylcytidine (ac(4)C) at the wobble position of tRNA(Met), by using acetyl-CoA as an acetyl donor and ATP (or GTP).</text>
</comment>
<dbReference type="SUPFAM" id="SSF55729">
    <property type="entry name" value="Acyl-CoA N-acyltransferases (Nat)"/>
    <property type="match status" value="1"/>
</dbReference>
<evidence type="ECO:0000256" key="9">
    <source>
        <dbReference type="HAMAP-Rule" id="MF_01886"/>
    </source>
</evidence>
<keyword evidence="3 9" id="KW-0808">Transferase</keyword>
<dbReference type="OrthoDB" id="5578851at2"/>
<evidence type="ECO:0000256" key="7">
    <source>
        <dbReference type="ARBA" id="ARBA00022884"/>
    </source>
</evidence>
<dbReference type="GO" id="GO:0051391">
    <property type="term" value="P:tRNA acetylation"/>
    <property type="evidence" value="ECO:0007669"/>
    <property type="project" value="UniProtKB-UniRule"/>
</dbReference>
<reference evidence="12" key="2">
    <citation type="submission" date="2012-04" db="EMBL/GenBank/DDBJ databases">
        <title>Complete genome sequence of Providencia stuartii clinical isolate MRSN 2154.</title>
        <authorList>
            <person name="Clifford R.J."/>
            <person name="Hang J."/>
            <person name="Riley M.C."/>
            <person name="Onmus-Leone F."/>
            <person name="Kuschner R.A."/>
            <person name="Lesho E.P."/>
            <person name="Waterman P.E."/>
        </authorList>
    </citation>
    <scope>NUCLEOTIDE SEQUENCE [LARGE SCALE GENOMIC DNA]</scope>
    <source>
        <strain evidence="12">MRSN 2154</strain>
    </source>
</reference>
<dbReference type="GO" id="GO:0005737">
    <property type="term" value="C:cytoplasm"/>
    <property type="evidence" value="ECO:0007669"/>
    <property type="project" value="UniProtKB-SubCell"/>
</dbReference>
<evidence type="ECO:0000259" key="10">
    <source>
        <dbReference type="PROSITE" id="PS51186"/>
    </source>
</evidence>
<feature type="binding site" evidence="9">
    <location>
        <position position="176"/>
    </location>
    <ligand>
        <name>ATP</name>
        <dbReference type="ChEBI" id="CHEBI:30616"/>
    </ligand>
</feature>
<dbReference type="AlphaFoldDB" id="A0A140NF75"/>
<dbReference type="SUPFAM" id="SSF52540">
    <property type="entry name" value="P-loop containing nucleoside triphosphate hydrolases"/>
    <property type="match status" value="1"/>
</dbReference>
<comment type="caution">
    <text evidence="9">Lacks conserved residue(s) required for the propagation of feature annotation.</text>
</comment>
<evidence type="ECO:0000256" key="5">
    <source>
        <dbReference type="ARBA" id="ARBA00022741"/>
    </source>
</evidence>
<feature type="binding site" evidence="9">
    <location>
        <position position="502"/>
    </location>
    <ligand>
        <name>acetyl-CoA</name>
        <dbReference type="ChEBI" id="CHEBI:57288"/>
    </ligand>
</feature>
<dbReference type="HAMAP" id="MF_01886">
    <property type="entry name" value="tRNA_acetyltr_TmcA"/>
    <property type="match status" value="1"/>
</dbReference>
<dbReference type="GO" id="GO:0005524">
    <property type="term" value="F:ATP binding"/>
    <property type="evidence" value="ECO:0007669"/>
    <property type="project" value="UniProtKB-UniRule"/>
</dbReference>
<keyword evidence="1 9" id="KW-0963">Cytoplasm</keyword>
<feature type="binding site" evidence="9">
    <location>
        <begin position="462"/>
        <end position="464"/>
    </location>
    <ligand>
        <name>acetyl-CoA</name>
        <dbReference type="ChEBI" id="CHEBI:57288"/>
    </ligand>
</feature>
<organism evidence="11 12">
    <name type="scientific">Providencia stuartii (strain MRSN 2154)</name>
    <dbReference type="NCBI Taxonomy" id="1157951"/>
    <lineage>
        <taxon>Bacteria</taxon>
        <taxon>Pseudomonadati</taxon>
        <taxon>Pseudomonadota</taxon>
        <taxon>Gammaproteobacteria</taxon>
        <taxon>Enterobacterales</taxon>
        <taxon>Morganellaceae</taxon>
        <taxon>Providencia</taxon>
    </lineage>
</organism>
<dbReference type="PATRIC" id="fig|1157951.4.peg.221"/>
<dbReference type="InterPro" id="IPR038321">
    <property type="entry name" value="TmcA_C_sf"/>
</dbReference>
<dbReference type="Proteomes" id="UP000005012">
    <property type="component" value="Chromosome"/>
</dbReference>
<feature type="binding site" evidence="9">
    <location>
        <position position="320"/>
    </location>
    <ligand>
        <name>ATP</name>
        <dbReference type="ChEBI" id="CHEBI:30616"/>
    </ligand>
</feature>
<dbReference type="GO" id="GO:0051392">
    <property type="term" value="F:tRNA cytidine N4-acetyltransferase activity"/>
    <property type="evidence" value="ECO:0007669"/>
    <property type="project" value="UniProtKB-UniRule"/>
</dbReference>
<dbReference type="HOGENOM" id="CLU_004652_1_1_6"/>
<evidence type="ECO:0000256" key="8">
    <source>
        <dbReference type="ARBA" id="ARBA00023315"/>
    </source>
</evidence>
<name>A0A140NF75_PROSM</name>
<dbReference type="InterPro" id="IPR013562">
    <property type="entry name" value="TmcA/NAT10_N"/>
</dbReference>
<evidence type="ECO:0000256" key="3">
    <source>
        <dbReference type="ARBA" id="ARBA00022679"/>
    </source>
</evidence>
<proteinExistence type="inferred from homology"/>
<dbReference type="InterPro" id="IPR032672">
    <property type="entry name" value="TmcA/NAT10/Kre33"/>
</dbReference>
<dbReference type="PANTHER" id="PTHR10925:SF5">
    <property type="entry name" value="RNA CYTIDINE ACETYLTRANSFERASE"/>
    <property type="match status" value="1"/>
</dbReference>
<dbReference type="PROSITE" id="PS51186">
    <property type="entry name" value="GNAT"/>
    <property type="match status" value="1"/>
</dbReference>
<dbReference type="GO" id="GO:1904812">
    <property type="term" value="P:rRNA acetylation involved in maturation of SSU-rRNA"/>
    <property type="evidence" value="ECO:0007669"/>
    <property type="project" value="TreeGrafter"/>
</dbReference>
<dbReference type="FunFam" id="3.40.50.300:FF:001011">
    <property type="entry name" value="tRNA(Met) cytidine acetyltransferase TmcA"/>
    <property type="match status" value="1"/>
</dbReference>
<protein>
    <recommendedName>
        <fullName evidence="9">tRNA(Met) cytidine acetyltransferase TmcA</fullName>
        <ecNumber evidence="9">2.3.1.193</ecNumber>
    </recommendedName>
</protein>
<evidence type="ECO:0000313" key="12">
    <source>
        <dbReference type="Proteomes" id="UP000005012"/>
    </source>
</evidence>
<dbReference type="Gene3D" id="3.40.50.11040">
    <property type="match status" value="1"/>
</dbReference>
<keyword evidence="7 9" id="KW-0694">RNA-binding</keyword>
<evidence type="ECO:0000256" key="6">
    <source>
        <dbReference type="ARBA" id="ARBA00022840"/>
    </source>
</evidence>
<dbReference type="Gene3D" id="3.40.630.30">
    <property type="match status" value="1"/>
</dbReference>
<keyword evidence="6 9" id="KW-0067">ATP-binding</keyword>
<reference evidence="11 12" key="1">
    <citation type="journal article" date="2012" name="J. Bacteriol.">
        <title>Complete Genome Sequence of Providencia stuartii Clinical Isolate MRSN 2154.</title>
        <authorList>
            <person name="Clifford R.J."/>
            <person name="Hang J."/>
            <person name="Riley M.C."/>
            <person name="Onmus-Leone F."/>
            <person name="Kuschner R.A."/>
            <person name="Lesho E.P."/>
            <person name="Waterman P.E."/>
        </authorList>
    </citation>
    <scope>NUCLEOTIDE SEQUENCE [LARGE SCALE GENOMIC DNA]</scope>
    <source>
        <strain evidence="11 12">MRSN 2154</strain>
    </source>
</reference>
<evidence type="ECO:0000313" key="11">
    <source>
        <dbReference type="EMBL" id="AFH92119.1"/>
    </source>
</evidence>
<dbReference type="InterPro" id="IPR033442">
    <property type="entry name" value="TmcA_tRNA_bind"/>
</dbReference>
<evidence type="ECO:0000256" key="2">
    <source>
        <dbReference type="ARBA" id="ARBA00022555"/>
    </source>
</evidence>
<keyword evidence="2 9" id="KW-0820">tRNA-binding</keyword>
<dbReference type="PANTHER" id="PTHR10925">
    <property type="entry name" value="N-ACETYLTRANSFERASE 10"/>
    <property type="match status" value="1"/>
</dbReference>
<dbReference type="EMBL" id="CP003488">
    <property type="protein sequence ID" value="AFH92119.1"/>
    <property type="molecule type" value="Genomic_DNA"/>
</dbReference>
<dbReference type="GO" id="GO:0002101">
    <property type="term" value="P:tRNA wobble cytosine modification"/>
    <property type="evidence" value="ECO:0007669"/>
    <property type="project" value="UniProtKB-UniRule"/>
</dbReference>
<dbReference type="InterPro" id="IPR016181">
    <property type="entry name" value="Acyl_CoA_acyltransferase"/>
</dbReference>
<dbReference type="GO" id="GO:0000049">
    <property type="term" value="F:tRNA binding"/>
    <property type="evidence" value="ECO:0007669"/>
    <property type="project" value="UniProtKB-UniRule"/>
</dbReference>
<keyword evidence="5 9" id="KW-0547">Nucleotide-binding</keyword>